<dbReference type="FunFam" id="3.30.565.10:FF:000003">
    <property type="entry name" value="DNA mismatch repair endonuclease MutL"/>
    <property type="match status" value="1"/>
</dbReference>
<dbReference type="SUPFAM" id="SSF118116">
    <property type="entry name" value="DNA mismatch repair protein MutL"/>
    <property type="match status" value="1"/>
</dbReference>
<keyword evidence="3 4" id="KW-0234">DNA repair</keyword>
<dbReference type="SUPFAM" id="SSF54211">
    <property type="entry name" value="Ribosomal protein S5 domain 2-like"/>
    <property type="match status" value="1"/>
</dbReference>
<dbReference type="InterPro" id="IPR014721">
    <property type="entry name" value="Ribsml_uS5_D2-typ_fold_subgr"/>
</dbReference>
<dbReference type="Gene3D" id="3.30.1540.20">
    <property type="entry name" value="MutL, C-terminal domain, dimerisation subdomain"/>
    <property type="match status" value="1"/>
</dbReference>
<dbReference type="HAMAP" id="MF_00149">
    <property type="entry name" value="DNA_mis_repair"/>
    <property type="match status" value="1"/>
</dbReference>
<evidence type="ECO:0000259" key="7">
    <source>
        <dbReference type="SMART" id="SM01340"/>
    </source>
</evidence>
<keyword evidence="8" id="KW-0255">Endonuclease</keyword>
<feature type="domain" description="DNA mismatch repair protein S5" evidence="7">
    <location>
        <begin position="208"/>
        <end position="391"/>
    </location>
</feature>
<gene>
    <name evidence="4 8" type="primary">mutL</name>
    <name evidence="8" type="ORF">F4X14_06955</name>
</gene>
<dbReference type="GO" id="GO:0005524">
    <property type="term" value="F:ATP binding"/>
    <property type="evidence" value="ECO:0007669"/>
    <property type="project" value="InterPro"/>
</dbReference>
<accession>A0A6B1D5E9</accession>
<feature type="compositionally biased region" description="Basic and acidic residues" evidence="5">
    <location>
        <begin position="242"/>
        <end position="255"/>
    </location>
</feature>
<dbReference type="PANTHER" id="PTHR10073">
    <property type="entry name" value="DNA MISMATCH REPAIR PROTEIN MLH, PMS, MUTL"/>
    <property type="match status" value="1"/>
</dbReference>
<dbReference type="InterPro" id="IPR002099">
    <property type="entry name" value="MutL/Mlh/PMS"/>
</dbReference>
<dbReference type="InterPro" id="IPR036890">
    <property type="entry name" value="HATPase_C_sf"/>
</dbReference>
<dbReference type="InterPro" id="IPR042121">
    <property type="entry name" value="MutL_C_regsub"/>
</dbReference>
<dbReference type="CDD" id="cd00782">
    <property type="entry name" value="MutL_Trans"/>
    <property type="match status" value="1"/>
</dbReference>
<evidence type="ECO:0000256" key="3">
    <source>
        <dbReference type="ARBA" id="ARBA00023204"/>
    </source>
</evidence>
<dbReference type="NCBIfam" id="TIGR00585">
    <property type="entry name" value="mutl"/>
    <property type="match status" value="1"/>
</dbReference>
<evidence type="ECO:0000256" key="5">
    <source>
        <dbReference type="SAM" id="MobiDB-lite"/>
    </source>
</evidence>
<dbReference type="GO" id="GO:0004519">
    <property type="term" value="F:endonuclease activity"/>
    <property type="evidence" value="ECO:0007669"/>
    <property type="project" value="UniProtKB-KW"/>
</dbReference>
<dbReference type="Gene3D" id="3.30.565.10">
    <property type="entry name" value="Histidine kinase-like ATPase, C-terminal domain"/>
    <property type="match status" value="1"/>
</dbReference>
<evidence type="ECO:0000256" key="2">
    <source>
        <dbReference type="ARBA" id="ARBA00022763"/>
    </source>
</evidence>
<dbReference type="GO" id="GO:0016887">
    <property type="term" value="F:ATP hydrolysis activity"/>
    <property type="evidence" value="ECO:0007669"/>
    <property type="project" value="InterPro"/>
</dbReference>
<dbReference type="Gene3D" id="3.30.1370.100">
    <property type="entry name" value="MutL, C-terminal domain, regulatory subdomain"/>
    <property type="match status" value="1"/>
</dbReference>
<evidence type="ECO:0000256" key="4">
    <source>
        <dbReference type="HAMAP-Rule" id="MF_00149"/>
    </source>
</evidence>
<dbReference type="InterPro" id="IPR020568">
    <property type="entry name" value="Ribosomal_Su5_D2-typ_SF"/>
</dbReference>
<keyword evidence="8" id="KW-0378">Hydrolase</keyword>
<dbReference type="InterPro" id="IPR014762">
    <property type="entry name" value="DNA_mismatch_repair_CS"/>
</dbReference>
<dbReference type="SMART" id="SM01340">
    <property type="entry name" value="DNA_mis_repair"/>
    <property type="match status" value="1"/>
</dbReference>
<dbReference type="InterPro" id="IPR037198">
    <property type="entry name" value="MutL_C_sf"/>
</dbReference>
<evidence type="ECO:0000259" key="6">
    <source>
        <dbReference type="SMART" id="SM00853"/>
    </source>
</evidence>
<dbReference type="Pfam" id="PF08676">
    <property type="entry name" value="MutL_C"/>
    <property type="match status" value="1"/>
</dbReference>
<evidence type="ECO:0000313" key="8">
    <source>
        <dbReference type="EMBL" id="MYC94693.1"/>
    </source>
</evidence>
<feature type="domain" description="MutL C-terminal dimerisation" evidence="6">
    <location>
        <begin position="501"/>
        <end position="647"/>
    </location>
</feature>
<dbReference type="Gene3D" id="3.30.230.10">
    <property type="match status" value="1"/>
</dbReference>
<name>A0A6B1D5E9_9CHLR</name>
<comment type="caution">
    <text evidence="8">The sequence shown here is derived from an EMBL/GenBank/DDBJ whole genome shotgun (WGS) entry which is preliminary data.</text>
</comment>
<dbReference type="GO" id="GO:0006298">
    <property type="term" value="P:mismatch repair"/>
    <property type="evidence" value="ECO:0007669"/>
    <property type="project" value="UniProtKB-UniRule"/>
</dbReference>
<dbReference type="CDD" id="cd16926">
    <property type="entry name" value="HATPase_MutL-MLH-PMS-like"/>
    <property type="match status" value="1"/>
</dbReference>
<dbReference type="InterPro" id="IPR042120">
    <property type="entry name" value="MutL_C_dimsub"/>
</dbReference>
<keyword evidence="8" id="KW-0540">Nuclease</keyword>
<protein>
    <recommendedName>
        <fullName evidence="4">DNA mismatch repair protein MutL</fullName>
    </recommendedName>
</protein>
<dbReference type="GO" id="GO:0032300">
    <property type="term" value="C:mismatch repair complex"/>
    <property type="evidence" value="ECO:0007669"/>
    <property type="project" value="InterPro"/>
</dbReference>
<organism evidence="8">
    <name type="scientific">Caldilineaceae bacterium SB0661_bin_32</name>
    <dbReference type="NCBI Taxonomy" id="2605255"/>
    <lineage>
        <taxon>Bacteria</taxon>
        <taxon>Bacillati</taxon>
        <taxon>Chloroflexota</taxon>
        <taxon>Caldilineae</taxon>
        <taxon>Caldilineales</taxon>
        <taxon>Caldilineaceae</taxon>
    </lineage>
</organism>
<feature type="region of interest" description="Disordered" evidence="5">
    <location>
        <begin position="225"/>
        <end position="291"/>
    </location>
</feature>
<comment type="function">
    <text evidence="4">This protein is involved in the repair of mismatches in DNA. It is required for dam-dependent methyl-directed DNA mismatch repair. May act as a 'molecular matchmaker', a protein that promotes the formation of a stable complex between two or more DNA-binding proteins in an ATP-dependent manner without itself being part of a final effector complex.</text>
</comment>
<dbReference type="SMART" id="SM00853">
    <property type="entry name" value="MutL_C"/>
    <property type="match status" value="1"/>
</dbReference>
<feature type="region of interest" description="Disordered" evidence="5">
    <location>
        <begin position="447"/>
        <end position="498"/>
    </location>
</feature>
<proteinExistence type="inferred from homology"/>
<dbReference type="InterPro" id="IPR020667">
    <property type="entry name" value="DNA_mismatch_repair_MutL"/>
</dbReference>
<dbReference type="AlphaFoldDB" id="A0A6B1D5E9"/>
<dbReference type="InterPro" id="IPR014790">
    <property type="entry name" value="MutL_C"/>
</dbReference>
<dbReference type="InterPro" id="IPR038973">
    <property type="entry name" value="MutL/Mlh/Pms-like"/>
</dbReference>
<dbReference type="Pfam" id="PF01119">
    <property type="entry name" value="DNA_mis_repair"/>
    <property type="match status" value="1"/>
</dbReference>
<dbReference type="PROSITE" id="PS00058">
    <property type="entry name" value="DNA_MISMATCH_REPAIR_1"/>
    <property type="match status" value="1"/>
</dbReference>
<evidence type="ECO:0000256" key="1">
    <source>
        <dbReference type="ARBA" id="ARBA00006082"/>
    </source>
</evidence>
<keyword evidence="2 4" id="KW-0227">DNA damage</keyword>
<dbReference type="GO" id="GO:0140664">
    <property type="term" value="F:ATP-dependent DNA damage sensor activity"/>
    <property type="evidence" value="ECO:0007669"/>
    <property type="project" value="InterPro"/>
</dbReference>
<reference evidence="8" key="1">
    <citation type="submission" date="2019-09" db="EMBL/GenBank/DDBJ databases">
        <title>Characterisation of the sponge microbiome using genome-centric metagenomics.</title>
        <authorList>
            <person name="Engelberts J.P."/>
            <person name="Robbins S.J."/>
            <person name="De Goeij J.M."/>
            <person name="Aranda M."/>
            <person name="Bell S.C."/>
            <person name="Webster N.S."/>
        </authorList>
    </citation>
    <scope>NUCLEOTIDE SEQUENCE</scope>
    <source>
        <strain evidence="8">SB0661_bin_32</strain>
    </source>
</reference>
<comment type="similarity">
    <text evidence="1 4">Belongs to the DNA mismatch repair MutL/HexB family.</text>
</comment>
<dbReference type="InterPro" id="IPR013507">
    <property type="entry name" value="DNA_mismatch_S5_2-like"/>
</dbReference>
<dbReference type="EMBL" id="VXMH01000031">
    <property type="protein sequence ID" value="MYC94693.1"/>
    <property type="molecule type" value="Genomic_DNA"/>
</dbReference>
<dbReference type="PANTHER" id="PTHR10073:SF12">
    <property type="entry name" value="DNA MISMATCH REPAIR PROTEIN MLH1"/>
    <property type="match status" value="1"/>
</dbReference>
<sequence length="690" mass="74436">MAIQLLSQDVAAKIAAGEVVERPANVAKELIENSLDAGANEVQVEIREGGQRLLQVTDDGHGIPAAELPLAAQRHATSKLGSAADLDRITSFGFRGEALYSIAAVSQLTLKSRHSDAETGAELRIDGGRVTRNQPAGLPVGTIVTVENIFFNTPARRKFLRRPTTEAGNIAAIVQRYALAYPSCRFKFVTDGKLSFFTDGSGGVDEVLAKIYGRENARQMIGVGRLREKAASRQAGTTASEQSDRFSQRERQPEKEEVDFMSGSADSRRAPSPQAAGNAAHRPAGLASSAGPGGVQVSGYVSSISLTRPTRAQINIFINRRYVEDRSLTHAVVQAYHTLLPVGRFPLAVLFVELDPSEVDVNVHPRKTEVRFVDSNKVFRAVQGSVRRAVIESAGVPTVDLGEEGERAAASQVFLPTEGFGPQEPDHVRQSGWSARRHAILNAGVGRQPAKPFDMPRAEQPGADPLLDTPNAQSDDLPPQAAGESEETSRHDEQTLPPLRVVGQAGAMYVVAEGPEGLYLIDQHAAHERILYEKYMARRASGGTDGGTARQGLLTPISLHVGNALAGPVAQHLDTLNAIGFDVEHFGGDTFRVRAVPSVLSNQDAERALNEIVQGLAENRDLVGEALEARLVKMVCKRASIKAGQILSDIEMKELVRQLETCQSPRTCPHGRPTMLQLSSGELERAFKRT</sequence>
<dbReference type="SUPFAM" id="SSF55874">
    <property type="entry name" value="ATPase domain of HSP90 chaperone/DNA topoisomerase II/histidine kinase"/>
    <property type="match status" value="1"/>
</dbReference>
<dbReference type="GO" id="GO:0030983">
    <property type="term" value="F:mismatched DNA binding"/>
    <property type="evidence" value="ECO:0007669"/>
    <property type="project" value="InterPro"/>
</dbReference>
<dbReference type="Pfam" id="PF13589">
    <property type="entry name" value="HATPase_c_3"/>
    <property type="match status" value="1"/>
</dbReference>